<organism evidence="3 4">
    <name type="scientific">Ophiocordyceps australis</name>
    <dbReference type="NCBI Taxonomy" id="1399860"/>
    <lineage>
        <taxon>Eukaryota</taxon>
        <taxon>Fungi</taxon>
        <taxon>Dikarya</taxon>
        <taxon>Ascomycota</taxon>
        <taxon>Pezizomycotina</taxon>
        <taxon>Sordariomycetes</taxon>
        <taxon>Hypocreomycetidae</taxon>
        <taxon>Hypocreales</taxon>
        <taxon>Ophiocordycipitaceae</taxon>
        <taxon>Ophiocordyceps</taxon>
    </lineage>
</organism>
<evidence type="ECO:0000313" key="4">
    <source>
        <dbReference type="Proteomes" id="UP000226192"/>
    </source>
</evidence>
<dbReference type="Pfam" id="PF07876">
    <property type="entry name" value="Dabb"/>
    <property type="match status" value="1"/>
</dbReference>
<comment type="caution">
    <text evidence="3">The sequence shown here is derived from an EMBL/GenBank/DDBJ whole genome shotgun (WGS) entry which is preliminary data.</text>
</comment>
<evidence type="ECO:0000259" key="2">
    <source>
        <dbReference type="PROSITE" id="PS51502"/>
    </source>
</evidence>
<dbReference type="PANTHER" id="PTHR33178:SF10">
    <property type="entry name" value="STRESS-RESPONSE A_B BARREL DOMAIN-CONTAINING PROTEIN"/>
    <property type="match status" value="1"/>
</dbReference>
<dbReference type="OrthoDB" id="1601230at2759"/>
<reference evidence="3 4" key="1">
    <citation type="submission" date="2017-06" db="EMBL/GenBank/DDBJ databases">
        <title>Ant-infecting Ophiocordyceps genomes reveal a high diversity of potential behavioral manipulation genes and a possible major role for enterotoxins.</title>
        <authorList>
            <person name="De Bekker C."/>
            <person name="Evans H.C."/>
            <person name="Brachmann A."/>
            <person name="Hughes D.P."/>
        </authorList>
    </citation>
    <scope>NUCLEOTIDE SEQUENCE [LARGE SCALE GENOMIC DNA]</scope>
    <source>
        <strain evidence="3 4">Map64</strain>
    </source>
</reference>
<protein>
    <recommendedName>
        <fullName evidence="2">Stress-response A/B barrel domain-containing protein</fullName>
    </recommendedName>
</protein>
<dbReference type="STRING" id="1399860.A0A2C5YAH4"/>
<dbReference type="InterPro" id="IPR013097">
    <property type="entry name" value="Dabb"/>
</dbReference>
<dbReference type="SUPFAM" id="SSF54909">
    <property type="entry name" value="Dimeric alpha+beta barrel"/>
    <property type="match status" value="1"/>
</dbReference>
<dbReference type="SMART" id="SM00886">
    <property type="entry name" value="Dabb"/>
    <property type="match status" value="1"/>
</dbReference>
<comment type="subunit">
    <text evidence="1">Homodimer.</text>
</comment>
<dbReference type="Proteomes" id="UP000226192">
    <property type="component" value="Unassembled WGS sequence"/>
</dbReference>
<dbReference type="PANTHER" id="PTHR33178">
    <property type="match status" value="1"/>
</dbReference>
<dbReference type="InterPro" id="IPR011008">
    <property type="entry name" value="Dimeric_a/b-barrel"/>
</dbReference>
<feature type="domain" description="Stress-response A/B barrel" evidence="2">
    <location>
        <begin position="4"/>
        <end position="106"/>
    </location>
</feature>
<dbReference type="InterPro" id="IPR044662">
    <property type="entry name" value="HS1/DABB1-like"/>
</dbReference>
<accession>A0A2C5YAH4</accession>
<dbReference type="EMBL" id="NJET01000030">
    <property type="protein sequence ID" value="PHH64470.1"/>
    <property type="molecule type" value="Genomic_DNA"/>
</dbReference>
<proteinExistence type="predicted"/>
<evidence type="ECO:0000256" key="1">
    <source>
        <dbReference type="ARBA" id="ARBA00011738"/>
    </source>
</evidence>
<dbReference type="AlphaFoldDB" id="A0A2C5YAH4"/>
<gene>
    <name evidence="3" type="ORF">CDD81_4545</name>
</gene>
<dbReference type="PROSITE" id="PS51502">
    <property type="entry name" value="S_R_A_B_BARREL"/>
    <property type="match status" value="1"/>
</dbReference>
<sequence>MARIVHVVLFQFKSETPESERKELSQKMLRLKTSCIHPTLHRPYITSSVGGLDNSIEGSQDGFTHAFVVEFESQQDRDYYVRHDPAHKAFVSEAMPRLARAHIVDFVPGEL</sequence>
<keyword evidence="4" id="KW-1185">Reference proteome</keyword>
<evidence type="ECO:0000313" key="3">
    <source>
        <dbReference type="EMBL" id="PHH64470.1"/>
    </source>
</evidence>
<name>A0A2C5YAH4_9HYPO</name>
<dbReference type="Gene3D" id="3.30.70.100">
    <property type="match status" value="1"/>
</dbReference>